<organism evidence="3 4">
    <name type="scientific">Maritalea myrionectae</name>
    <dbReference type="NCBI Taxonomy" id="454601"/>
    <lineage>
        <taxon>Bacteria</taxon>
        <taxon>Pseudomonadati</taxon>
        <taxon>Pseudomonadota</taxon>
        <taxon>Alphaproteobacteria</taxon>
        <taxon>Hyphomicrobiales</taxon>
        <taxon>Devosiaceae</taxon>
        <taxon>Maritalea</taxon>
    </lineage>
</organism>
<dbReference type="STRING" id="1122213.GCA_000423365_01488"/>
<feature type="compositionally biased region" description="Basic and acidic residues" evidence="1">
    <location>
        <begin position="162"/>
        <end position="183"/>
    </location>
</feature>
<dbReference type="Pfam" id="PF07813">
    <property type="entry name" value="LTXXQ"/>
    <property type="match status" value="1"/>
</dbReference>
<dbReference type="Proteomes" id="UP000258927">
    <property type="component" value="Chromosome"/>
</dbReference>
<feature type="compositionally biased region" description="Acidic residues" evidence="1">
    <location>
        <begin position="184"/>
        <end position="196"/>
    </location>
</feature>
<dbReference type="KEGG" id="mmyr:MXMO3_01308"/>
<feature type="region of interest" description="Disordered" evidence="1">
    <location>
        <begin position="28"/>
        <end position="50"/>
    </location>
</feature>
<protein>
    <recommendedName>
        <fullName evidence="5">LTXXQ motif family protein</fullName>
    </recommendedName>
</protein>
<accession>A0A2R4MD87</accession>
<gene>
    <name evidence="3" type="ORF">MXMO3_01308</name>
</gene>
<feature type="signal peptide" evidence="2">
    <location>
        <begin position="1"/>
        <end position="23"/>
    </location>
</feature>
<evidence type="ECO:0000313" key="4">
    <source>
        <dbReference type="Proteomes" id="UP000258927"/>
    </source>
</evidence>
<keyword evidence="4" id="KW-1185">Reference proteome</keyword>
<feature type="chain" id="PRO_5015337879" description="LTXXQ motif family protein" evidence="2">
    <location>
        <begin position="24"/>
        <end position="196"/>
    </location>
</feature>
<dbReference type="AlphaFoldDB" id="A0A2R4MD87"/>
<proteinExistence type="predicted"/>
<name>A0A2R4MD87_9HYPH</name>
<sequence length="196" mass="21103">MKKLSTLAITAALVGTLTASALAPMTASANNHGEGQRAEQQHKGKKGGQHRMVRGGHGFLGMVCAPQGAERANERLDKMAERLQLTADQTAAFDSFKAAVTEAQTEAAEACAPLKEGEVTSPVERMEKRQAMMQLQLDAMSQITPAFADFYDTLTDEQQAEMAKKGPKGERGEKGERGKHGPNDNDDDDREDDSDA</sequence>
<evidence type="ECO:0000256" key="1">
    <source>
        <dbReference type="SAM" id="MobiDB-lite"/>
    </source>
</evidence>
<keyword evidence="2" id="KW-0732">Signal</keyword>
<evidence type="ECO:0000256" key="2">
    <source>
        <dbReference type="SAM" id="SignalP"/>
    </source>
</evidence>
<dbReference type="InterPro" id="IPR012899">
    <property type="entry name" value="LTXXQ"/>
</dbReference>
<evidence type="ECO:0008006" key="5">
    <source>
        <dbReference type="Google" id="ProtNLM"/>
    </source>
</evidence>
<reference evidence="3 4" key="1">
    <citation type="submission" date="2017-05" db="EMBL/GenBank/DDBJ databases">
        <title>Genome Analysis of Maritalea myrionectae HL2708#5.</title>
        <authorList>
            <consortium name="Cotde Inc.-PKNU"/>
            <person name="Jang D."/>
            <person name="Oh H.-M."/>
        </authorList>
    </citation>
    <scope>NUCLEOTIDE SEQUENCE [LARGE SCALE GENOMIC DNA]</scope>
    <source>
        <strain evidence="3 4">HL2708#5</strain>
    </source>
</reference>
<evidence type="ECO:0000313" key="3">
    <source>
        <dbReference type="EMBL" id="AVX03839.1"/>
    </source>
</evidence>
<dbReference type="RefSeq" id="WP_027834550.1">
    <property type="nucleotide sequence ID" value="NZ_CP021330.1"/>
</dbReference>
<feature type="region of interest" description="Disordered" evidence="1">
    <location>
        <begin position="154"/>
        <end position="196"/>
    </location>
</feature>
<dbReference type="GO" id="GO:0042597">
    <property type="term" value="C:periplasmic space"/>
    <property type="evidence" value="ECO:0007669"/>
    <property type="project" value="InterPro"/>
</dbReference>
<dbReference type="EMBL" id="CP021330">
    <property type="protein sequence ID" value="AVX03839.1"/>
    <property type="molecule type" value="Genomic_DNA"/>
</dbReference>